<evidence type="ECO:0000313" key="2">
    <source>
        <dbReference type="EMBL" id="TLD96176.1"/>
    </source>
</evidence>
<dbReference type="OrthoDB" id="5672604at2"/>
<accession>A0A4U8T8W0</accession>
<comment type="caution">
    <text evidence="2">The sequence shown here is derived from an EMBL/GenBank/DDBJ whole genome shotgun (WGS) entry which is preliminary data.</text>
</comment>
<reference evidence="2 3" key="1">
    <citation type="journal article" date="2014" name="Genome Announc.">
        <title>Draft genome sequences of eight enterohepatic helicobacter species isolated from both laboratory and wild rodents.</title>
        <authorList>
            <person name="Sheh A."/>
            <person name="Shen Z."/>
            <person name="Fox J.G."/>
        </authorList>
    </citation>
    <scope>NUCLEOTIDE SEQUENCE [LARGE SCALE GENOMIC DNA]</scope>
    <source>
        <strain evidence="2 3">MIT 09-6949</strain>
    </source>
</reference>
<protein>
    <submittedName>
        <fullName evidence="2">DUF4422 domain-containing protein</fullName>
    </submittedName>
</protein>
<keyword evidence="3" id="KW-1185">Reference proteome</keyword>
<dbReference type="Pfam" id="PF14393">
    <property type="entry name" value="DUF4422"/>
    <property type="match status" value="1"/>
</dbReference>
<feature type="domain" description="DUF4422" evidence="1">
    <location>
        <begin position="4"/>
        <end position="256"/>
    </location>
</feature>
<dbReference type="Proteomes" id="UP000029733">
    <property type="component" value="Unassembled WGS sequence"/>
</dbReference>
<dbReference type="EMBL" id="JRPR02000005">
    <property type="protein sequence ID" value="TLD96176.1"/>
    <property type="molecule type" value="Genomic_DNA"/>
</dbReference>
<evidence type="ECO:0000313" key="3">
    <source>
        <dbReference type="Proteomes" id="UP000029733"/>
    </source>
</evidence>
<proteinExistence type="predicted"/>
<dbReference type="RefSeq" id="WP_034356493.1">
    <property type="nucleotide sequence ID" value="NZ_JRPR02000005.1"/>
</dbReference>
<organism evidence="2 3">
    <name type="scientific">Helicobacter jaachi</name>
    <dbReference type="NCBI Taxonomy" id="1677920"/>
    <lineage>
        <taxon>Bacteria</taxon>
        <taxon>Pseudomonadati</taxon>
        <taxon>Campylobacterota</taxon>
        <taxon>Epsilonproteobacteria</taxon>
        <taxon>Campylobacterales</taxon>
        <taxon>Helicobacteraceae</taxon>
        <taxon>Helicobacter</taxon>
    </lineage>
</organism>
<dbReference type="AlphaFoldDB" id="A0A4U8T8W0"/>
<evidence type="ECO:0000259" key="1">
    <source>
        <dbReference type="Pfam" id="PF14393"/>
    </source>
</evidence>
<dbReference type="STRING" id="1677920.LS71_08390"/>
<dbReference type="InterPro" id="IPR025536">
    <property type="entry name" value="DUF4422"/>
</dbReference>
<gene>
    <name evidence="2" type="ORF">LS71_006765</name>
</gene>
<name>A0A4U8T8W0_9HELI</name>
<sequence length="306" mass="36496">MNIKILVCYHKPQPIIANQILQPILLGAKQASSEVKQSLHSLCQKAGAKLLYDDSGEHISHLNPYFCELTAMYWAWKNMQADVYGLFHYRRALDLSGTIKPKKICDVNFMRITPHKMMKKFALTQQNIESRLKNADIISADRIVVGGGWHTSRYLNQYEIYARDHHQKDLDILLEVIREMYPHYEEAIQKVFFTRGQSLSWWNLFIMKKDLYFEYCEFLFSVLFETQKRTDIIFHTPYQQRIYGFMAERLLNVFIVYKVTTSFTRKTTYRAWQFKDNRPWFGWVPDGNIKRFYVGKLRILKKPLYQ</sequence>